<dbReference type="InterPro" id="IPR002347">
    <property type="entry name" value="SDR_fam"/>
</dbReference>
<dbReference type="PANTHER" id="PTHR43669:SF3">
    <property type="entry name" value="ALCOHOL DEHYDROGENASE, PUTATIVE (AFU_ORTHOLOGUE AFUA_3G03445)-RELATED"/>
    <property type="match status" value="1"/>
</dbReference>
<dbReference type="SUPFAM" id="SSF51735">
    <property type="entry name" value="NAD(P)-binding Rossmann-fold domains"/>
    <property type="match status" value="1"/>
</dbReference>
<dbReference type="EMBL" id="SMDC01000006">
    <property type="protein sequence ID" value="TCW35527.1"/>
    <property type="molecule type" value="Genomic_DNA"/>
</dbReference>
<dbReference type="RefSeq" id="WP_123141634.1">
    <property type="nucleotide sequence ID" value="NZ_NRRH01000043.1"/>
</dbReference>
<dbReference type="InterPro" id="IPR036291">
    <property type="entry name" value="NAD(P)-bd_dom_sf"/>
</dbReference>
<proteinExistence type="inferred from homology"/>
<dbReference type="Proteomes" id="UP000295247">
    <property type="component" value="Unassembled WGS sequence"/>
</dbReference>
<comment type="caution">
    <text evidence="3">The sequence shown here is derived from an EMBL/GenBank/DDBJ whole genome shotgun (WGS) entry which is preliminary data.</text>
</comment>
<dbReference type="AlphaFoldDB" id="A0A4R4A9D3"/>
<dbReference type="CDD" id="cd05233">
    <property type="entry name" value="SDR_c"/>
    <property type="match status" value="1"/>
</dbReference>
<dbReference type="GO" id="GO:0016491">
    <property type="term" value="F:oxidoreductase activity"/>
    <property type="evidence" value="ECO:0007669"/>
    <property type="project" value="UniProtKB-KW"/>
</dbReference>
<dbReference type="PRINTS" id="PR00081">
    <property type="entry name" value="GDHRDH"/>
</dbReference>
<comment type="similarity">
    <text evidence="1">Belongs to the short-chain dehydrogenases/reductases (SDR) family.</text>
</comment>
<evidence type="ECO:0000313" key="4">
    <source>
        <dbReference type="Proteomes" id="UP000295247"/>
    </source>
</evidence>
<dbReference type="PRINTS" id="PR00080">
    <property type="entry name" value="SDRFAMILY"/>
</dbReference>
<evidence type="ECO:0000256" key="1">
    <source>
        <dbReference type="ARBA" id="ARBA00006484"/>
    </source>
</evidence>
<organism evidence="3 4">
    <name type="scientific">Marichromatium gracile</name>
    <name type="common">Chromatium gracile</name>
    <dbReference type="NCBI Taxonomy" id="1048"/>
    <lineage>
        <taxon>Bacteria</taxon>
        <taxon>Pseudomonadati</taxon>
        <taxon>Pseudomonadota</taxon>
        <taxon>Gammaproteobacteria</taxon>
        <taxon>Chromatiales</taxon>
        <taxon>Chromatiaceae</taxon>
        <taxon>Marichromatium</taxon>
    </lineage>
</organism>
<protein>
    <submittedName>
        <fullName evidence="3">3-oxoacyl-[acyl-carrier protein] reductase/C-7 ketoreductase</fullName>
    </submittedName>
</protein>
<dbReference type="FunFam" id="3.40.50.720:FF:000084">
    <property type="entry name" value="Short-chain dehydrogenase reductase"/>
    <property type="match status" value="1"/>
</dbReference>
<dbReference type="Pfam" id="PF13561">
    <property type="entry name" value="adh_short_C2"/>
    <property type="match status" value="1"/>
</dbReference>
<gene>
    <name evidence="3" type="ORF">EDC29_10690</name>
</gene>
<evidence type="ECO:0000313" key="3">
    <source>
        <dbReference type="EMBL" id="TCW35527.1"/>
    </source>
</evidence>
<reference evidence="3 4" key="1">
    <citation type="submission" date="2019-03" db="EMBL/GenBank/DDBJ databases">
        <title>Genomic Encyclopedia of Type Strains, Phase IV (KMG-IV): sequencing the most valuable type-strain genomes for metagenomic binning, comparative biology and taxonomic classification.</title>
        <authorList>
            <person name="Goeker M."/>
        </authorList>
    </citation>
    <scope>NUCLEOTIDE SEQUENCE [LARGE SCALE GENOMIC DNA]</scope>
    <source>
        <strain evidence="3 4">DSM 203</strain>
    </source>
</reference>
<accession>A0A4R4A9D3</accession>
<name>A0A4R4A9D3_MARGR</name>
<evidence type="ECO:0000256" key="2">
    <source>
        <dbReference type="ARBA" id="ARBA00023002"/>
    </source>
</evidence>
<dbReference type="Gene3D" id="3.40.50.720">
    <property type="entry name" value="NAD(P)-binding Rossmann-like Domain"/>
    <property type="match status" value="1"/>
</dbReference>
<dbReference type="PANTHER" id="PTHR43669">
    <property type="entry name" value="5-KETO-D-GLUCONATE 5-REDUCTASE"/>
    <property type="match status" value="1"/>
</dbReference>
<sequence length="253" mass="26465">MSATTPRVVCVSGGTSGIGAALVGRFLELGARVYTFGRDPERLARLRAAHPEAVVGERLLALAGDATDAAFRSRLVEEIRTRDGCLDVLVNNAGVILDSGTLEADLDQWRATLEINLVAPFALTQCVAALLEHSAAPVVINLSSACAGHPFASCTSTSYSVSKAGLDMLTQRLALALGERGIRVNGVAPGVVDSEMWGEARALMAETVARRHVLGAEVVRPEDVADAVEFLASARARLITGATLKVDAGYTLG</sequence>
<keyword evidence="2" id="KW-0560">Oxidoreductase</keyword>